<evidence type="ECO:0000313" key="2">
    <source>
        <dbReference type="EMBL" id="MBB3836591.1"/>
    </source>
</evidence>
<name>A0A7W5ZIX3_9BACT</name>
<keyword evidence="3" id="KW-1185">Reference proteome</keyword>
<dbReference type="Pfam" id="PF00535">
    <property type="entry name" value="Glycos_transf_2"/>
    <property type="match status" value="1"/>
</dbReference>
<dbReference type="AlphaFoldDB" id="A0A7W5ZIX3"/>
<sequence>MHIHYEQHSDGEKPLFSILIPTWNNLSLVKLCVESIRKNSTYNHQIILHINDGSDGTVAWAKQQQLDFTQTAENVGICVACNAAFTLSKADYIVYINDDMYVCPEWDKRLFRAVTDYGSDDFYFSSTMIERVAANSGNVSSPHNYGDSVENFKEEQLLKEWSSLIIPDWQGANYPPSIMHRRMWNLIGGFSVEFSPGMYSDPDICRKLWAVGVRNFRGIGDSLVYHFMSKSVSRIKKNDGSKQFYQKWRISARTFFDYYLQFQRSTQNAYYKGILSEPAESTALRFKRTRDKIKYWF</sequence>
<protein>
    <submittedName>
        <fullName evidence="2">Glycosyltransferase involved in cell wall biosynthesis</fullName>
    </submittedName>
</protein>
<gene>
    <name evidence="2" type="ORF">FHS57_000573</name>
</gene>
<feature type="domain" description="Glycosyltransferase 2-like" evidence="1">
    <location>
        <begin position="17"/>
        <end position="140"/>
    </location>
</feature>
<evidence type="ECO:0000313" key="3">
    <source>
        <dbReference type="Proteomes" id="UP000541352"/>
    </source>
</evidence>
<dbReference type="Proteomes" id="UP000541352">
    <property type="component" value="Unassembled WGS sequence"/>
</dbReference>
<organism evidence="2 3">
    <name type="scientific">Runella defluvii</name>
    <dbReference type="NCBI Taxonomy" id="370973"/>
    <lineage>
        <taxon>Bacteria</taxon>
        <taxon>Pseudomonadati</taxon>
        <taxon>Bacteroidota</taxon>
        <taxon>Cytophagia</taxon>
        <taxon>Cytophagales</taxon>
        <taxon>Spirosomataceae</taxon>
        <taxon>Runella</taxon>
    </lineage>
</organism>
<keyword evidence="2" id="KW-0808">Transferase</keyword>
<reference evidence="2 3" key="1">
    <citation type="submission" date="2020-08" db="EMBL/GenBank/DDBJ databases">
        <title>Genomic Encyclopedia of Type Strains, Phase IV (KMG-IV): sequencing the most valuable type-strain genomes for metagenomic binning, comparative biology and taxonomic classification.</title>
        <authorList>
            <person name="Goeker M."/>
        </authorList>
    </citation>
    <scope>NUCLEOTIDE SEQUENCE [LARGE SCALE GENOMIC DNA]</scope>
    <source>
        <strain evidence="2 3">DSM 17976</strain>
    </source>
</reference>
<dbReference type="PANTHER" id="PTHR43179:SF7">
    <property type="entry name" value="RHAMNOSYLTRANSFERASE WBBL"/>
    <property type="match status" value="1"/>
</dbReference>
<dbReference type="RefSeq" id="WP_183971324.1">
    <property type="nucleotide sequence ID" value="NZ_JACIBY010000001.1"/>
</dbReference>
<dbReference type="InterPro" id="IPR001173">
    <property type="entry name" value="Glyco_trans_2-like"/>
</dbReference>
<comment type="caution">
    <text evidence="2">The sequence shown here is derived from an EMBL/GenBank/DDBJ whole genome shotgun (WGS) entry which is preliminary data.</text>
</comment>
<proteinExistence type="predicted"/>
<dbReference type="SUPFAM" id="SSF53448">
    <property type="entry name" value="Nucleotide-diphospho-sugar transferases"/>
    <property type="match status" value="1"/>
</dbReference>
<dbReference type="EMBL" id="JACIBY010000001">
    <property type="protein sequence ID" value="MBB3836591.1"/>
    <property type="molecule type" value="Genomic_DNA"/>
</dbReference>
<dbReference type="PANTHER" id="PTHR43179">
    <property type="entry name" value="RHAMNOSYLTRANSFERASE WBBL"/>
    <property type="match status" value="1"/>
</dbReference>
<dbReference type="InterPro" id="IPR029044">
    <property type="entry name" value="Nucleotide-diphossugar_trans"/>
</dbReference>
<evidence type="ECO:0000259" key="1">
    <source>
        <dbReference type="Pfam" id="PF00535"/>
    </source>
</evidence>
<dbReference type="GO" id="GO:0016740">
    <property type="term" value="F:transferase activity"/>
    <property type="evidence" value="ECO:0007669"/>
    <property type="project" value="UniProtKB-KW"/>
</dbReference>
<dbReference type="Gene3D" id="3.90.550.10">
    <property type="entry name" value="Spore Coat Polysaccharide Biosynthesis Protein SpsA, Chain A"/>
    <property type="match status" value="1"/>
</dbReference>
<accession>A0A7W5ZIX3</accession>